<name>A0ABN9Y639_9DINO</name>
<protein>
    <submittedName>
        <fullName evidence="2">Uncharacterized protein</fullName>
    </submittedName>
</protein>
<dbReference type="EMBL" id="CAUYUJ010021946">
    <property type="protein sequence ID" value="CAK0908033.1"/>
    <property type="molecule type" value="Genomic_DNA"/>
</dbReference>
<sequence length="187" mass="19953">MQLALAWATAALVAPWAAAYPVYTTGSSLDTCDGITCAAVDCVAPFKYVAPDKAGTCCPLCLADEKDVPEDRSWAKGMSGGVGIDNNADPILCRDAMCPPLHCPEDTTRCLTAAAAPSARRSLLILREEDGVCRHSRRLVFWVRRHAEGGLQRGGALRRRGFGQARGRRSGRAQVGELLPAARCRAG</sequence>
<feature type="signal peptide" evidence="1">
    <location>
        <begin position="1"/>
        <end position="19"/>
    </location>
</feature>
<proteinExistence type="predicted"/>
<evidence type="ECO:0000313" key="2">
    <source>
        <dbReference type="EMBL" id="CAK0908033.1"/>
    </source>
</evidence>
<evidence type="ECO:0000313" key="3">
    <source>
        <dbReference type="Proteomes" id="UP001189429"/>
    </source>
</evidence>
<gene>
    <name evidence="2" type="ORF">PCOR1329_LOCUS82813</name>
</gene>
<keyword evidence="3" id="KW-1185">Reference proteome</keyword>
<comment type="caution">
    <text evidence="2">The sequence shown here is derived from an EMBL/GenBank/DDBJ whole genome shotgun (WGS) entry which is preliminary data.</text>
</comment>
<accession>A0ABN9Y639</accession>
<keyword evidence="1" id="KW-0732">Signal</keyword>
<dbReference type="Proteomes" id="UP001189429">
    <property type="component" value="Unassembled WGS sequence"/>
</dbReference>
<feature type="chain" id="PRO_5047239133" evidence="1">
    <location>
        <begin position="20"/>
        <end position="187"/>
    </location>
</feature>
<reference evidence="2" key="1">
    <citation type="submission" date="2023-10" db="EMBL/GenBank/DDBJ databases">
        <authorList>
            <person name="Chen Y."/>
            <person name="Shah S."/>
            <person name="Dougan E. K."/>
            <person name="Thang M."/>
            <person name="Chan C."/>
        </authorList>
    </citation>
    <scope>NUCLEOTIDE SEQUENCE [LARGE SCALE GENOMIC DNA]</scope>
</reference>
<evidence type="ECO:0000256" key="1">
    <source>
        <dbReference type="SAM" id="SignalP"/>
    </source>
</evidence>
<organism evidence="2 3">
    <name type="scientific">Prorocentrum cordatum</name>
    <dbReference type="NCBI Taxonomy" id="2364126"/>
    <lineage>
        <taxon>Eukaryota</taxon>
        <taxon>Sar</taxon>
        <taxon>Alveolata</taxon>
        <taxon>Dinophyceae</taxon>
        <taxon>Prorocentrales</taxon>
        <taxon>Prorocentraceae</taxon>
        <taxon>Prorocentrum</taxon>
    </lineage>
</organism>